<evidence type="ECO:0000313" key="2">
    <source>
        <dbReference type="EMBL" id="AWI34065.1"/>
    </source>
</evidence>
<proteinExistence type="predicted"/>
<name>A0A2U8FF62_9HELI</name>
<feature type="region of interest" description="Disordered" evidence="1">
    <location>
        <begin position="70"/>
        <end position="89"/>
    </location>
</feature>
<gene>
    <name evidence="2" type="ORF">CDV25_04225</name>
</gene>
<organism evidence="2 3">
    <name type="scientific">Helicobacter apodemus</name>
    <dbReference type="NCBI Taxonomy" id="135569"/>
    <lineage>
        <taxon>Bacteria</taxon>
        <taxon>Pseudomonadati</taxon>
        <taxon>Campylobacterota</taxon>
        <taxon>Epsilonproteobacteria</taxon>
        <taxon>Campylobacterales</taxon>
        <taxon>Helicobacteraceae</taxon>
        <taxon>Helicobacter</taxon>
    </lineage>
</organism>
<feature type="compositionally biased region" description="Basic residues" evidence="1">
    <location>
        <begin position="78"/>
        <end position="89"/>
    </location>
</feature>
<accession>A0A2U8FF62</accession>
<dbReference type="KEGG" id="had:CDV25_04225"/>
<dbReference type="EMBL" id="CP021886">
    <property type="protein sequence ID" value="AWI34065.1"/>
    <property type="molecule type" value="Genomic_DNA"/>
</dbReference>
<dbReference type="RefSeq" id="WP_108910911.1">
    <property type="nucleotide sequence ID" value="NZ_CP021886.1"/>
</dbReference>
<dbReference type="Proteomes" id="UP000244890">
    <property type="component" value="Chromosome"/>
</dbReference>
<dbReference type="AlphaFoldDB" id="A0A2U8FF62"/>
<protein>
    <submittedName>
        <fullName evidence="2">Uncharacterized protein</fullName>
    </submittedName>
</protein>
<dbReference type="OrthoDB" id="5366163at2"/>
<evidence type="ECO:0000313" key="3">
    <source>
        <dbReference type="Proteomes" id="UP000244890"/>
    </source>
</evidence>
<reference evidence="2 3" key="1">
    <citation type="submission" date="2017-06" db="EMBL/GenBank/DDBJ databases">
        <title>Complete genome of Helicobacter apodemus.</title>
        <authorList>
            <person name="Cho S."/>
        </authorList>
    </citation>
    <scope>NUCLEOTIDE SEQUENCE [LARGE SCALE GENOMIC DNA]</scope>
    <source>
        <strain evidence="3">SNUVETPUB-15-01</strain>
    </source>
</reference>
<evidence type="ECO:0000256" key="1">
    <source>
        <dbReference type="SAM" id="MobiDB-lite"/>
    </source>
</evidence>
<sequence>MPLPFIAGLAIGSTAALLFTKRKTLKKILESKNIQKSFHQGKEISLKAYNKLSKSIKDAKGDLEQKFLNKETATKKTSSARKNTKHKEG</sequence>